<geneLocation type="plasmid" evidence="1 2">
    <name>pPSB1-4</name>
</geneLocation>
<organism evidence="1 2">
    <name type="scientific">Piscirickettsia salmonis</name>
    <dbReference type="NCBI Taxonomy" id="1238"/>
    <lineage>
        <taxon>Bacteria</taxon>
        <taxon>Pseudomonadati</taxon>
        <taxon>Pseudomonadota</taxon>
        <taxon>Gammaproteobacteria</taxon>
        <taxon>Thiotrichales</taxon>
        <taxon>Piscirickettsiaceae</taxon>
        <taxon>Piscirickettsia</taxon>
    </lineage>
</organism>
<protein>
    <submittedName>
        <fullName evidence="1">Transposase</fullName>
    </submittedName>
</protein>
<proteinExistence type="predicted"/>
<dbReference type="Proteomes" id="UP000029558">
    <property type="component" value="Plasmid pPSB1-4"/>
</dbReference>
<dbReference type="AlphaFoldDB" id="A0AAC8VLT4"/>
<gene>
    <name evidence="1" type="ORF">KU39_4p35</name>
</gene>
<sequence>MIRRFLPKGTDFNEVSDKEIAKIEHTLNTRRRASLNYRSPNHVF</sequence>
<reference evidence="1 2" key="1">
    <citation type="journal article" date="2014" name="Genome Announc.">
        <title>Comparative Genome Analysis of Two Isolates of the Fish Pathogen Piscirickettsia salmonis from Different Hosts Reveals Major Differences in Virulence-Associated Secretion Systems.</title>
        <authorList>
            <person name="Bohle H."/>
            <person name="Henriquez P."/>
            <person name="Grothusen H."/>
            <person name="Navas E."/>
            <person name="Sandoval A."/>
            <person name="Bustamante F."/>
            <person name="Bustos P."/>
            <person name="Mancilla M."/>
        </authorList>
    </citation>
    <scope>NUCLEOTIDE SEQUENCE [LARGE SCALE GENOMIC DNA]</scope>
    <source>
        <strain evidence="2">B1-32597</strain>
    </source>
</reference>
<evidence type="ECO:0000313" key="1">
    <source>
        <dbReference type="EMBL" id="ALB24731.1"/>
    </source>
</evidence>
<dbReference type="EMBL" id="CP012512">
    <property type="protein sequence ID" value="ALB24731.1"/>
    <property type="molecule type" value="Genomic_DNA"/>
</dbReference>
<evidence type="ECO:0000313" key="2">
    <source>
        <dbReference type="Proteomes" id="UP000029558"/>
    </source>
</evidence>
<accession>A0AAC8VLT4</accession>
<name>A0AAC8VLT4_PISSA</name>
<keyword evidence="1" id="KW-0614">Plasmid</keyword>